<dbReference type="EMBL" id="CP014924">
    <property type="protein sequence ID" value="ANZ66962.1"/>
    <property type="molecule type" value="Genomic_DNA"/>
</dbReference>
<dbReference type="PANTHER" id="PTHR35936">
    <property type="entry name" value="MEMBRANE-BOUND LYTIC MUREIN TRANSGLYCOSYLASE F"/>
    <property type="match status" value="1"/>
</dbReference>
<dbReference type="PANTHER" id="PTHR35936:SF19">
    <property type="entry name" value="AMINO-ACID-BINDING PROTEIN YXEM-RELATED"/>
    <property type="match status" value="1"/>
</dbReference>
<dbReference type="GO" id="GO:0030313">
    <property type="term" value="C:cell envelope"/>
    <property type="evidence" value="ECO:0007669"/>
    <property type="project" value="UniProtKB-SubCell"/>
</dbReference>
<dbReference type="InterPro" id="IPR001320">
    <property type="entry name" value="Iontro_rcpt_C"/>
</dbReference>
<proteinExistence type="inferred from homology"/>
<evidence type="ECO:0000259" key="7">
    <source>
        <dbReference type="SMART" id="SM00079"/>
    </source>
</evidence>
<dbReference type="Proteomes" id="UP000093267">
    <property type="component" value="Chromosome"/>
</dbReference>
<dbReference type="PROSITE" id="PS01039">
    <property type="entry name" value="SBP_BACTERIAL_3"/>
    <property type="match status" value="1"/>
</dbReference>
<dbReference type="SMART" id="SM00079">
    <property type="entry name" value="PBPe"/>
    <property type="match status" value="1"/>
</dbReference>
<keyword evidence="3 5" id="KW-0732">Signal</keyword>
<dbReference type="InterPro" id="IPR001638">
    <property type="entry name" value="Solute-binding_3/MltF_N"/>
</dbReference>
<gene>
    <name evidence="8" type="ORF">AYR63_07335</name>
</gene>
<keyword evidence="9" id="KW-1185">Reference proteome</keyword>
<dbReference type="Gene3D" id="3.40.190.10">
    <property type="entry name" value="Periplasmic binding protein-like II"/>
    <property type="match status" value="2"/>
</dbReference>
<feature type="chain" id="PRO_5039010190" evidence="5">
    <location>
        <begin position="22"/>
        <end position="264"/>
    </location>
</feature>
<feature type="signal peptide" evidence="5">
    <location>
        <begin position="1"/>
        <end position="21"/>
    </location>
</feature>
<evidence type="ECO:0000256" key="3">
    <source>
        <dbReference type="ARBA" id="ARBA00022729"/>
    </source>
</evidence>
<comment type="similarity">
    <text evidence="2 4">Belongs to the bacterial solute-binding protein 3 family.</text>
</comment>
<evidence type="ECO:0000313" key="8">
    <source>
        <dbReference type="EMBL" id="ANZ66962.1"/>
    </source>
</evidence>
<comment type="subcellular location">
    <subcellularLocation>
        <location evidence="1">Cell envelope</location>
    </subcellularLocation>
</comment>
<name>A0A1B2IY37_9LACO</name>
<accession>A0A1B2IY37</accession>
<evidence type="ECO:0000313" key="9">
    <source>
        <dbReference type="Proteomes" id="UP000093267"/>
    </source>
</evidence>
<dbReference type="AlphaFoldDB" id="A0A1B2IY37"/>
<dbReference type="GO" id="GO:0016020">
    <property type="term" value="C:membrane"/>
    <property type="evidence" value="ECO:0007669"/>
    <property type="project" value="InterPro"/>
</dbReference>
<dbReference type="RefSeq" id="WP_054711230.1">
    <property type="nucleotide sequence ID" value="NZ_CP014912.1"/>
</dbReference>
<sequence>MKKNKLIGSLVLVFSLGLILAGCSSSSSSKKASNNSQKTVTVATTGVSYPSSYKSKGKLTGFDVDVARAAAKKLGYKVKFTTTSFDGLFGQVSSGKADLIASTTAITPEREKQFYFSKPYAYFKYQVTVQKNSKLTNINQLSGKTIAETAGSNQITALKKFNPKIKIKTYDDRDTVLNSVIDGKTDGYSNSGTIIAAVIKQKNLPLKLLKGSYANENIAFTFAKDSHGKALQKKFNKAVVELRKDGTLSKLSKKYFSGIDASHS</sequence>
<evidence type="ECO:0000259" key="6">
    <source>
        <dbReference type="SMART" id="SM00062"/>
    </source>
</evidence>
<dbReference type="OrthoDB" id="8613538at2"/>
<organism evidence="8 9">
    <name type="scientific">Secundilactobacillus paracollinoides</name>
    <dbReference type="NCBI Taxonomy" id="240427"/>
    <lineage>
        <taxon>Bacteria</taxon>
        <taxon>Bacillati</taxon>
        <taxon>Bacillota</taxon>
        <taxon>Bacilli</taxon>
        <taxon>Lactobacillales</taxon>
        <taxon>Lactobacillaceae</taxon>
        <taxon>Secundilactobacillus</taxon>
    </lineage>
</organism>
<protein>
    <submittedName>
        <fullName evidence="8">ABC transporter substrate-binding protein</fullName>
    </submittedName>
</protein>
<evidence type="ECO:0000256" key="4">
    <source>
        <dbReference type="RuleBase" id="RU003744"/>
    </source>
</evidence>
<dbReference type="GO" id="GO:0015276">
    <property type="term" value="F:ligand-gated monoatomic ion channel activity"/>
    <property type="evidence" value="ECO:0007669"/>
    <property type="project" value="InterPro"/>
</dbReference>
<evidence type="ECO:0000256" key="1">
    <source>
        <dbReference type="ARBA" id="ARBA00004196"/>
    </source>
</evidence>
<feature type="domain" description="Ionotropic glutamate receptor C-terminal" evidence="7">
    <location>
        <begin position="39"/>
        <end position="258"/>
    </location>
</feature>
<dbReference type="InterPro" id="IPR018313">
    <property type="entry name" value="SBP_3_CS"/>
</dbReference>
<reference evidence="8 9" key="1">
    <citation type="submission" date="2016-03" db="EMBL/GenBank/DDBJ databases">
        <title>Pediococcus and Lactobacillus from brewery environment - whole genome sequencing and assembly.</title>
        <authorList>
            <person name="Behr J."/>
            <person name="Geissler A.J."/>
            <person name="Vogel R.F."/>
        </authorList>
    </citation>
    <scope>NUCLEOTIDE SEQUENCE [LARGE SCALE GENOMIC DNA]</scope>
    <source>
        <strain evidence="8 9">TMW 1.1995</strain>
    </source>
</reference>
<dbReference type="SUPFAM" id="SSF53850">
    <property type="entry name" value="Periplasmic binding protein-like II"/>
    <property type="match status" value="1"/>
</dbReference>
<dbReference type="PROSITE" id="PS51257">
    <property type="entry name" value="PROKAR_LIPOPROTEIN"/>
    <property type="match status" value="1"/>
</dbReference>
<evidence type="ECO:0000256" key="2">
    <source>
        <dbReference type="ARBA" id="ARBA00010333"/>
    </source>
</evidence>
<evidence type="ECO:0000256" key="5">
    <source>
        <dbReference type="SAM" id="SignalP"/>
    </source>
</evidence>
<feature type="domain" description="Solute-binding protein family 3/N-terminal" evidence="6">
    <location>
        <begin position="39"/>
        <end position="259"/>
    </location>
</feature>
<dbReference type="Pfam" id="PF00497">
    <property type="entry name" value="SBP_bac_3"/>
    <property type="match status" value="1"/>
</dbReference>
<dbReference type="SMART" id="SM00062">
    <property type="entry name" value="PBPb"/>
    <property type="match status" value="1"/>
</dbReference>